<dbReference type="InterPro" id="IPR003959">
    <property type="entry name" value="ATPase_AAA_core"/>
</dbReference>
<dbReference type="SUPFAM" id="SSF52540">
    <property type="entry name" value="P-loop containing nucleoside triphosphate hydrolases"/>
    <property type="match status" value="1"/>
</dbReference>
<dbReference type="PANTHER" id="PTHR40396:SF1">
    <property type="entry name" value="ATPASE AAA-TYPE CORE DOMAIN-CONTAINING PROTEIN"/>
    <property type="match status" value="1"/>
</dbReference>
<evidence type="ECO:0000313" key="3">
    <source>
        <dbReference type="Proteomes" id="UP000198556"/>
    </source>
</evidence>
<dbReference type="PANTHER" id="PTHR40396">
    <property type="entry name" value="ATPASE-LIKE PROTEIN"/>
    <property type="match status" value="1"/>
</dbReference>
<dbReference type="RefSeq" id="WP_089747599.1">
    <property type="nucleotide sequence ID" value="NZ_FOGF01000041.1"/>
</dbReference>
<dbReference type="AlphaFoldDB" id="A0A1H9NKB6"/>
<dbReference type="Proteomes" id="UP000198556">
    <property type="component" value="Unassembled WGS sequence"/>
</dbReference>
<proteinExistence type="predicted"/>
<dbReference type="GO" id="GO:0005524">
    <property type="term" value="F:ATP binding"/>
    <property type="evidence" value="ECO:0007669"/>
    <property type="project" value="InterPro"/>
</dbReference>
<dbReference type="OrthoDB" id="9809324at2"/>
<accession>A0A1H9NKB6</accession>
<dbReference type="EMBL" id="FOGF01000041">
    <property type="protein sequence ID" value="SER36400.1"/>
    <property type="molecule type" value="Genomic_DNA"/>
</dbReference>
<dbReference type="STRING" id="137733.SAMN05421767_1412"/>
<name>A0A1H9NKB6_9LACT</name>
<keyword evidence="3" id="KW-1185">Reference proteome</keyword>
<dbReference type="Pfam" id="PF13304">
    <property type="entry name" value="AAA_21"/>
    <property type="match status" value="1"/>
</dbReference>
<gene>
    <name evidence="2" type="ORF">SAMN05421767_1412</name>
</gene>
<protein>
    <recommendedName>
        <fullName evidence="1">ATPase AAA-type core domain-containing protein</fullName>
    </recommendedName>
</protein>
<sequence>MNMLVSYTVGNVLSFKAENTLMFEPGKRLRKFSDNVMEVCVNKDGQTSQLLKNVIIFGSNGSGKSNLLESMDLMRKMVLHPAPKTTDKLPYFPFLLDDESSSHPSKFEVEIISQQQQYRYSFTYNDKEILTEKLEYLQKRHYRTYFERDAGGSYPVLQRGMKYFTKETRPNRLFLDVLQDKNDTLASDVVAWFANRFRFYREDGASDLYHLLEDQAVKEKFLAIMHGAGLRFVDVELEHEQLLDGMLGDEFALLKFLGGEKQKSNQLYTIYHKYDLHGRVIGRQRLAVSSESDGARKFIGLMLAILASEQYHQVLVMDEFDVSLHEEVARAIVMMANANISHSQFIFTTHKLEMMDAKLRKDQIYLIEKGSTGESDSYSIFDFDEGTRCDFGYYKRYLKGEFGALPLVDCDSLVALAQGDFDEK</sequence>
<reference evidence="2 3" key="1">
    <citation type="submission" date="2016-10" db="EMBL/GenBank/DDBJ databases">
        <authorList>
            <person name="de Groot N.N."/>
        </authorList>
    </citation>
    <scope>NUCLEOTIDE SEQUENCE [LARGE SCALE GENOMIC DNA]</scope>
    <source>
        <strain evidence="2 3">DSM 15827</strain>
    </source>
</reference>
<dbReference type="Gene3D" id="3.40.50.300">
    <property type="entry name" value="P-loop containing nucleotide triphosphate hydrolases"/>
    <property type="match status" value="1"/>
</dbReference>
<organism evidence="2 3">
    <name type="scientific">Granulicatella balaenopterae</name>
    <dbReference type="NCBI Taxonomy" id="137733"/>
    <lineage>
        <taxon>Bacteria</taxon>
        <taxon>Bacillati</taxon>
        <taxon>Bacillota</taxon>
        <taxon>Bacilli</taxon>
        <taxon>Lactobacillales</taxon>
        <taxon>Carnobacteriaceae</taxon>
        <taxon>Granulicatella</taxon>
    </lineage>
</organism>
<evidence type="ECO:0000313" key="2">
    <source>
        <dbReference type="EMBL" id="SER36400.1"/>
    </source>
</evidence>
<feature type="domain" description="ATPase AAA-type core" evidence="1">
    <location>
        <begin position="55"/>
        <end position="355"/>
    </location>
</feature>
<evidence type="ECO:0000259" key="1">
    <source>
        <dbReference type="Pfam" id="PF13304"/>
    </source>
</evidence>
<dbReference type="GO" id="GO:0016887">
    <property type="term" value="F:ATP hydrolysis activity"/>
    <property type="evidence" value="ECO:0007669"/>
    <property type="project" value="InterPro"/>
</dbReference>
<dbReference type="InterPro" id="IPR027417">
    <property type="entry name" value="P-loop_NTPase"/>
</dbReference>